<dbReference type="InterPro" id="IPR007396">
    <property type="entry name" value="TR_PAI2-type"/>
</dbReference>
<proteinExistence type="predicted"/>
<name>A0A6S7D415_9BURK</name>
<dbReference type="Pfam" id="PF04299">
    <property type="entry name" value="FMN_bind_2"/>
    <property type="match status" value="1"/>
</dbReference>
<dbReference type="Gene3D" id="2.30.110.10">
    <property type="entry name" value="Electron Transport, Fmn-binding Protein, Chain A"/>
    <property type="match status" value="1"/>
</dbReference>
<sequence length="214" mass="23846">MYLPEAFAENRPEALHALIRSNPLGAVVVHTDDGFDANHLPFELDIEPDGRVVLRGHCARMNTMASLSRDGTDALVIFEGPSAYISPNWYPSKQVTHEVVPTYNYAVVHVHGRLVPIDDPRWVRGLVARLTRRMEQSQPTPWKMGDAPADYLEQMIEKIVGIEIRVDRIIGKWKMSQNRTTDDRLGVVAGLSKTGNPVDAEVAALVRDAIIKSS</sequence>
<dbReference type="GO" id="GO:0008233">
    <property type="term" value="F:peptidase activity"/>
    <property type="evidence" value="ECO:0007669"/>
    <property type="project" value="UniProtKB-KW"/>
</dbReference>
<dbReference type="PANTHER" id="PTHR35802:SF1">
    <property type="entry name" value="PROTEASE SYNTHASE AND SPORULATION PROTEIN PAI 2"/>
    <property type="match status" value="1"/>
</dbReference>
<dbReference type="Proteomes" id="UP000494115">
    <property type="component" value="Unassembled WGS sequence"/>
</dbReference>
<dbReference type="InterPro" id="IPR012349">
    <property type="entry name" value="Split_barrel_FMN-bd"/>
</dbReference>
<dbReference type="GO" id="GO:0006508">
    <property type="term" value="P:proteolysis"/>
    <property type="evidence" value="ECO:0007669"/>
    <property type="project" value="UniProtKB-KW"/>
</dbReference>
<organism evidence="1 2">
    <name type="scientific">Pararobbsia alpina</name>
    <dbReference type="NCBI Taxonomy" id="621374"/>
    <lineage>
        <taxon>Bacteria</taxon>
        <taxon>Pseudomonadati</taxon>
        <taxon>Pseudomonadota</taxon>
        <taxon>Betaproteobacteria</taxon>
        <taxon>Burkholderiales</taxon>
        <taxon>Burkholderiaceae</taxon>
        <taxon>Pararobbsia</taxon>
    </lineage>
</organism>
<gene>
    <name evidence="1" type="primary">paiB</name>
    <name evidence="1" type="ORF">LMG28138_03863</name>
</gene>
<evidence type="ECO:0000313" key="1">
    <source>
        <dbReference type="EMBL" id="CAB3795348.1"/>
    </source>
</evidence>
<keyword evidence="2" id="KW-1185">Reference proteome</keyword>
<reference evidence="1 2" key="1">
    <citation type="submission" date="2020-04" db="EMBL/GenBank/DDBJ databases">
        <authorList>
            <person name="De Canck E."/>
        </authorList>
    </citation>
    <scope>NUCLEOTIDE SEQUENCE [LARGE SCALE GENOMIC DNA]</scope>
    <source>
        <strain evidence="1 2">LMG 28138</strain>
    </source>
</reference>
<keyword evidence="1" id="KW-0645">Protease</keyword>
<dbReference type="EMBL" id="CADIKM010000021">
    <property type="protein sequence ID" value="CAB3795348.1"/>
    <property type="molecule type" value="Genomic_DNA"/>
</dbReference>
<dbReference type="PANTHER" id="PTHR35802">
    <property type="entry name" value="PROTEASE SYNTHASE AND SPORULATION PROTEIN PAI 2"/>
    <property type="match status" value="1"/>
</dbReference>
<protein>
    <submittedName>
        <fullName evidence="1">Protease synthase and sporulation protein PAI 2</fullName>
    </submittedName>
</protein>
<keyword evidence="1" id="KW-0378">Hydrolase</keyword>
<dbReference type="PIRSF" id="PIRSF010372">
    <property type="entry name" value="PaiB"/>
    <property type="match status" value="1"/>
</dbReference>
<evidence type="ECO:0000313" key="2">
    <source>
        <dbReference type="Proteomes" id="UP000494115"/>
    </source>
</evidence>
<dbReference type="SUPFAM" id="SSF50475">
    <property type="entry name" value="FMN-binding split barrel"/>
    <property type="match status" value="1"/>
</dbReference>
<accession>A0A6S7D415</accession>
<dbReference type="RefSeq" id="WP_175106426.1">
    <property type="nucleotide sequence ID" value="NZ_CADIKM010000021.1"/>
</dbReference>
<dbReference type="AlphaFoldDB" id="A0A6S7D415"/>